<evidence type="ECO:0000256" key="3">
    <source>
        <dbReference type="ARBA" id="ARBA00022884"/>
    </source>
</evidence>
<feature type="region of interest" description="Disordered" evidence="7">
    <location>
        <begin position="334"/>
        <end position="409"/>
    </location>
</feature>
<keyword evidence="10" id="KW-1185">Reference proteome</keyword>
<dbReference type="OrthoDB" id="267048at2759"/>
<dbReference type="SMART" id="SM00360">
    <property type="entry name" value="RRM"/>
    <property type="match status" value="5"/>
</dbReference>
<evidence type="ECO:0000313" key="10">
    <source>
        <dbReference type="Proteomes" id="UP000245946"/>
    </source>
</evidence>
<dbReference type="RefSeq" id="XP_025599377.1">
    <property type="nucleotide sequence ID" value="XM_025740870.1"/>
</dbReference>
<feature type="region of interest" description="Disordered" evidence="7">
    <location>
        <begin position="1"/>
        <end position="25"/>
    </location>
</feature>
<feature type="compositionally biased region" description="Basic and acidic residues" evidence="7">
    <location>
        <begin position="1041"/>
        <end position="1051"/>
    </location>
</feature>
<feature type="compositionally biased region" description="Low complexity" evidence="7">
    <location>
        <begin position="128"/>
        <end position="147"/>
    </location>
</feature>
<keyword evidence="2" id="KW-0677">Repeat</keyword>
<feature type="coiled-coil region" evidence="6">
    <location>
        <begin position="883"/>
        <end position="932"/>
    </location>
</feature>
<feature type="compositionally biased region" description="Low complexity" evidence="7">
    <location>
        <begin position="369"/>
        <end position="384"/>
    </location>
</feature>
<dbReference type="CDD" id="cd12413">
    <property type="entry name" value="RRM1_RBM28_like"/>
    <property type="match status" value="1"/>
</dbReference>
<comment type="subcellular location">
    <subcellularLocation>
        <location evidence="1">Nucleus</location>
    </subcellularLocation>
</comment>
<evidence type="ECO:0000256" key="7">
    <source>
        <dbReference type="SAM" id="MobiDB-lite"/>
    </source>
</evidence>
<dbReference type="AlphaFoldDB" id="A0A316ZDH2"/>
<feature type="compositionally biased region" description="Low complexity" evidence="7">
    <location>
        <begin position="8"/>
        <end position="25"/>
    </location>
</feature>
<evidence type="ECO:0000256" key="6">
    <source>
        <dbReference type="SAM" id="Coils"/>
    </source>
</evidence>
<protein>
    <submittedName>
        <fullName evidence="9">RNA-binding domain-containing protein</fullName>
    </submittedName>
</protein>
<dbReference type="GO" id="GO:0003729">
    <property type="term" value="F:mRNA binding"/>
    <property type="evidence" value="ECO:0007669"/>
    <property type="project" value="TreeGrafter"/>
</dbReference>
<feature type="compositionally biased region" description="Basic residues" evidence="7">
    <location>
        <begin position="1012"/>
        <end position="1024"/>
    </location>
</feature>
<feature type="domain" description="RRM" evidence="8">
    <location>
        <begin position="564"/>
        <end position="632"/>
    </location>
</feature>
<feature type="compositionally biased region" description="Acidic residues" evidence="7">
    <location>
        <begin position="356"/>
        <end position="368"/>
    </location>
</feature>
<dbReference type="InterPro" id="IPR034808">
    <property type="entry name" value="Nop4p_RRM3"/>
</dbReference>
<keyword evidence="6" id="KW-0175">Coiled coil</keyword>
<accession>A0A316ZDH2</accession>
<dbReference type="Pfam" id="PF00076">
    <property type="entry name" value="RRM_1"/>
    <property type="match status" value="3"/>
</dbReference>
<dbReference type="InterPro" id="IPR051945">
    <property type="entry name" value="RRM_MRD1_RNA_proc_ribogen"/>
</dbReference>
<feature type="region of interest" description="Disordered" evidence="7">
    <location>
        <begin position="96"/>
        <end position="160"/>
    </location>
</feature>
<dbReference type="GO" id="GO:0005730">
    <property type="term" value="C:nucleolus"/>
    <property type="evidence" value="ECO:0007669"/>
    <property type="project" value="TreeGrafter"/>
</dbReference>
<feature type="compositionally biased region" description="Acidic residues" evidence="7">
    <location>
        <begin position="495"/>
        <end position="527"/>
    </location>
</feature>
<feature type="compositionally biased region" description="Basic and acidic residues" evidence="7">
    <location>
        <begin position="111"/>
        <end position="127"/>
    </location>
</feature>
<dbReference type="GeneID" id="37268414"/>
<feature type="region of interest" description="Disordered" evidence="7">
    <location>
        <begin position="488"/>
        <end position="561"/>
    </location>
</feature>
<dbReference type="CDD" id="cd12676">
    <property type="entry name" value="RRM3_Nop4p"/>
    <property type="match status" value="1"/>
</dbReference>
<dbReference type="PANTHER" id="PTHR48039:SF5">
    <property type="entry name" value="RNA-BINDING PROTEIN 28"/>
    <property type="match status" value="1"/>
</dbReference>
<feature type="region of interest" description="Disordered" evidence="7">
    <location>
        <begin position="952"/>
        <end position="1071"/>
    </location>
</feature>
<organism evidence="9 10">
    <name type="scientific">Tilletiopsis washingtonensis</name>
    <dbReference type="NCBI Taxonomy" id="58919"/>
    <lineage>
        <taxon>Eukaryota</taxon>
        <taxon>Fungi</taxon>
        <taxon>Dikarya</taxon>
        <taxon>Basidiomycota</taxon>
        <taxon>Ustilaginomycotina</taxon>
        <taxon>Exobasidiomycetes</taxon>
        <taxon>Entylomatales</taxon>
        <taxon>Entylomatales incertae sedis</taxon>
        <taxon>Tilletiopsis</taxon>
    </lineage>
</organism>
<dbReference type="InterPro" id="IPR000504">
    <property type="entry name" value="RRM_dom"/>
</dbReference>
<dbReference type="Gene3D" id="3.30.70.330">
    <property type="match status" value="4"/>
</dbReference>
<name>A0A316ZDH2_9BASI</name>
<evidence type="ECO:0000313" key="9">
    <source>
        <dbReference type="EMBL" id="PWN99098.1"/>
    </source>
</evidence>
<dbReference type="SUPFAM" id="SSF54928">
    <property type="entry name" value="RNA-binding domain, RBD"/>
    <property type="match status" value="3"/>
</dbReference>
<feature type="compositionally biased region" description="Basic residues" evidence="7">
    <location>
        <begin position="1061"/>
        <end position="1071"/>
    </location>
</feature>
<dbReference type="PANTHER" id="PTHR48039">
    <property type="entry name" value="RNA-BINDING MOTIF PROTEIN 14B"/>
    <property type="match status" value="1"/>
</dbReference>
<feature type="domain" description="RRM" evidence="8">
    <location>
        <begin position="304"/>
        <end position="453"/>
    </location>
</feature>
<dbReference type="STRING" id="58919.A0A316ZDH2"/>
<proteinExistence type="predicted"/>
<keyword evidence="3 5" id="KW-0694">RNA-binding</keyword>
<dbReference type="FunFam" id="3.30.70.330:FF:000406">
    <property type="entry name" value="Related to Nucleolar protein NOP4"/>
    <property type="match status" value="1"/>
</dbReference>
<feature type="domain" description="RRM" evidence="8">
    <location>
        <begin position="33"/>
        <end position="113"/>
    </location>
</feature>
<feature type="compositionally biased region" description="Basic and acidic residues" evidence="7">
    <location>
        <begin position="987"/>
        <end position="1011"/>
    </location>
</feature>
<evidence type="ECO:0000256" key="2">
    <source>
        <dbReference type="ARBA" id="ARBA00022737"/>
    </source>
</evidence>
<dbReference type="EMBL" id="KZ819289">
    <property type="protein sequence ID" value="PWN99098.1"/>
    <property type="molecule type" value="Genomic_DNA"/>
</dbReference>
<evidence type="ECO:0000259" key="8">
    <source>
        <dbReference type="PROSITE" id="PS50102"/>
    </source>
</evidence>
<evidence type="ECO:0000256" key="1">
    <source>
        <dbReference type="ARBA" id="ARBA00004123"/>
    </source>
</evidence>
<dbReference type="Proteomes" id="UP000245946">
    <property type="component" value="Unassembled WGS sequence"/>
</dbReference>
<evidence type="ECO:0000256" key="5">
    <source>
        <dbReference type="PROSITE-ProRule" id="PRU00176"/>
    </source>
</evidence>
<keyword evidence="4" id="KW-0539">Nucleus</keyword>
<feature type="compositionally biased region" description="Acidic residues" evidence="7">
    <location>
        <begin position="534"/>
        <end position="550"/>
    </location>
</feature>
<dbReference type="InterPro" id="IPR012677">
    <property type="entry name" value="Nucleotide-bd_a/b_plait_sf"/>
</dbReference>
<dbReference type="PROSITE" id="PS50102">
    <property type="entry name" value="RRM"/>
    <property type="match status" value="3"/>
</dbReference>
<sequence length="1071" mass="115118">MPPKRYFDAATDDGAAPGPSAAGAAAKAPAPATTIFVSRLPFTATSVDLETLFSDIGPLKRAFVVTDPATKASKGVGYVTFAAPDDAARALREMQGKSLDGGSRKMALSWADEKPSLKERKGKKADAADGTAAAPAKRPRLAAPASAGTHSSAGPSKDPDAVRTLILSGLAACTPAANDKTIYKRCRKIGDVERVVHPAHDPSNMSGNAKPSPDIAHVVFRTPNHAATAVDKLHAHIFKGAMLSAVLKKRADGAARLEARMRPEKREKLEAAQAKARAVAEAEAKAAGRALTFTEVKGGVNQVSRLILRNLPFDITPGDLRAVFLPFGPIHSIDVPQKAAPPTRSQIRAQKRAEDSASEDESSAEDAAEASTAAAAAEDSSAGESSDEEEEVAKPHPAPVAAPTRSTGATRGRGFAFVWMVSRGDAERALNAINGTPIRHGTAERAAVKSAKGKKGRDAAKLALAQAMEGAQPERQVAVDWALSKKDWEQRAEETDADTDAETGKEDESDDDSSADAGSDLDPEAVDELMHDGAEDETDDEENEDDEEMEAPVKPALPAPEEGTTLFIRNLPYQATEPELRDLFRSFGPLRYAKITMDKATQRSRGTGFVCFWQVESADAALRQARLVESEAGPGARGKPAAPAAAGAKNPFTLPSILTADASAPLTASLTLHGRVLSVTPAVAREQAGSLEAAARAAREKGDKRNTHLMREGVPFPNSPLARDMSESEKEKRLASFGVRKSQLGANPSLFISKTRLSVRQLPLFATDRILKRLAIYAVRHFGLEARAGERTDLSAEEKGDRTMSAALTGEDGLPKQKRTERQTAVVQSKVVRQQDRLDPLTGNGRSRGYGFLEMRSFIDALKVIRWANARPDVGKLMQEWWLEELEALVKRLKVAREKQEGKERVETDARLKRLAKRIEELQSGKQVEKAERGGLLQIEFSIENSVVMKKRRERTTAQRAGAAVRSRHAAEDAATVAAGGKPAPRPTREEARRDAKREAKREAAAADEPRNKKHANWNQKARKGAPVEEVKAKAKASQTVEEHKAKRDGASHIGAQIGRARAKKQKRAGA</sequence>
<dbReference type="InterPro" id="IPR035979">
    <property type="entry name" value="RBD_domain_sf"/>
</dbReference>
<gene>
    <name evidence="9" type="ORF">FA09DRAFT_317127</name>
</gene>
<evidence type="ECO:0000256" key="4">
    <source>
        <dbReference type="ARBA" id="ARBA00023242"/>
    </source>
</evidence>
<reference evidence="9 10" key="1">
    <citation type="journal article" date="2018" name="Mol. Biol. Evol.">
        <title>Broad Genomic Sampling Reveals a Smut Pathogenic Ancestry of the Fungal Clade Ustilaginomycotina.</title>
        <authorList>
            <person name="Kijpornyongpan T."/>
            <person name="Mondo S.J."/>
            <person name="Barry K."/>
            <person name="Sandor L."/>
            <person name="Lee J."/>
            <person name="Lipzen A."/>
            <person name="Pangilinan J."/>
            <person name="LaButti K."/>
            <person name="Hainaut M."/>
            <person name="Henrissat B."/>
            <person name="Grigoriev I.V."/>
            <person name="Spatafora J.W."/>
            <person name="Aime M.C."/>
        </authorList>
    </citation>
    <scope>NUCLEOTIDE SEQUENCE [LARGE SCALE GENOMIC DNA]</scope>
    <source>
        <strain evidence="9 10">MCA 4186</strain>
    </source>
</reference>
<dbReference type="CDD" id="cd00590">
    <property type="entry name" value="RRM_SF"/>
    <property type="match status" value="1"/>
</dbReference>